<dbReference type="SUPFAM" id="SSF55729">
    <property type="entry name" value="Acyl-CoA N-acyltransferases (Nat)"/>
    <property type="match status" value="1"/>
</dbReference>
<evidence type="ECO:0000259" key="3">
    <source>
        <dbReference type="PROSITE" id="PS51186"/>
    </source>
</evidence>
<dbReference type="PIRSF" id="PIRSF028520">
    <property type="entry name" value="UCP028520"/>
    <property type="match status" value="1"/>
</dbReference>
<keyword evidence="1" id="KW-0808">Transferase</keyword>
<dbReference type="PANTHER" id="PTHR43877:SF2">
    <property type="entry name" value="AMINOALKYLPHOSPHONATE N-ACETYLTRANSFERASE-RELATED"/>
    <property type="match status" value="1"/>
</dbReference>
<feature type="domain" description="N-acetyltransferase" evidence="3">
    <location>
        <begin position="18"/>
        <end position="178"/>
    </location>
</feature>
<evidence type="ECO:0000313" key="4">
    <source>
        <dbReference type="EMBL" id="CAB4589096.1"/>
    </source>
</evidence>
<dbReference type="CDD" id="cd04301">
    <property type="entry name" value="NAT_SF"/>
    <property type="match status" value="1"/>
</dbReference>
<dbReference type="PROSITE" id="PS51186">
    <property type="entry name" value="GNAT"/>
    <property type="match status" value="1"/>
</dbReference>
<dbReference type="GO" id="GO:0016747">
    <property type="term" value="F:acyltransferase activity, transferring groups other than amino-acyl groups"/>
    <property type="evidence" value="ECO:0007669"/>
    <property type="project" value="InterPro"/>
</dbReference>
<sequence>MTSSTTDPIPDPIPDPAVVVRDTVAADLHAALALNNANLPALNELDAPEIARLVSISHTALTAEVGGTFAGFCIAIPPGVDYASLNYAWFSRTYDRFVYLDRLAVDPAFRRYGIGRAFYAALIERSRSEYPRITCEVNIRPMNEGSLAFHHSLGFREVGQQDTDGGSKTVSLLALPLDPPHV</sequence>
<dbReference type="Gene3D" id="3.40.630.30">
    <property type="match status" value="1"/>
</dbReference>
<organism evidence="4">
    <name type="scientific">freshwater metagenome</name>
    <dbReference type="NCBI Taxonomy" id="449393"/>
    <lineage>
        <taxon>unclassified sequences</taxon>
        <taxon>metagenomes</taxon>
        <taxon>ecological metagenomes</taxon>
    </lineage>
</organism>
<gene>
    <name evidence="4" type="ORF">UFOPK1493_03640</name>
</gene>
<evidence type="ECO:0000256" key="2">
    <source>
        <dbReference type="ARBA" id="ARBA00023315"/>
    </source>
</evidence>
<dbReference type="InterPro" id="IPR000182">
    <property type="entry name" value="GNAT_dom"/>
</dbReference>
<name>A0A6J6FJD0_9ZZZZ</name>
<dbReference type="InterPro" id="IPR016181">
    <property type="entry name" value="Acyl_CoA_acyltransferase"/>
</dbReference>
<proteinExistence type="predicted"/>
<evidence type="ECO:0000256" key="1">
    <source>
        <dbReference type="ARBA" id="ARBA00022679"/>
    </source>
</evidence>
<dbReference type="PANTHER" id="PTHR43877">
    <property type="entry name" value="AMINOALKYLPHOSPHONATE N-ACETYLTRANSFERASE-RELATED-RELATED"/>
    <property type="match status" value="1"/>
</dbReference>
<dbReference type="EMBL" id="CAEZSR010000216">
    <property type="protein sequence ID" value="CAB4589096.1"/>
    <property type="molecule type" value="Genomic_DNA"/>
</dbReference>
<dbReference type="InterPro" id="IPR050832">
    <property type="entry name" value="Bact_Acetyltransf"/>
</dbReference>
<dbReference type="InterPro" id="IPR016890">
    <property type="entry name" value="UCP028520"/>
</dbReference>
<protein>
    <submittedName>
        <fullName evidence="4">Unannotated protein</fullName>
    </submittedName>
</protein>
<dbReference type="AlphaFoldDB" id="A0A6J6FJD0"/>
<keyword evidence="2" id="KW-0012">Acyltransferase</keyword>
<reference evidence="4" key="1">
    <citation type="submission" date="2020-05" db="EMBL/GenBank/DDBJ databases">
        <authorList>
            <person name="Chiriac C."/>
            <person name="Salcher M."/>
            <person name="Ghai R."/>
            <person name="Kavagutti S V."/>
        </authorList>
    </citation>
    <scope>NUCLEOTIDE SEQUENCE</scope>
</reference>
<accession>A0A6J6FJD0</accession>
<dbReference type="Pfam" id="PF00583">
    <property type="entry name" value="Acetyltransf_1"/>
    <property type="match status" value="1"/>
</dbReference>